<dbReference type="EMBL" id="CP111027">
    <property type="protein sequence ID" value="WAR29101.1"/>
    <property type="molecule type" value="Genomic_DNA"/>
</dbReference>
<protein>
    <submittedName>
        <fullName evidence="2">Uncharacterized protein</fullName>
    </submittedName>
</protein>
<feature type="compositionally biased region" description="Polar residues" evidence="1">
    <location>
        <begin position="82"/>
        <end position="98"/>
    </location>
</feature>
<dbReference type="Proteomes" id="UP001164746">
    <property type="component" value="Chromosome 16"/>
</dbReference>
<name>A0ABY7G7S9_MYAAR</name>
<accession>A0ABY7G7S9</accession>
<feature type="region of interest" description="Disordered" evidence="1">
    <location>
        <begin position="79"/>
        <end position="99"/>
    </location>
</feature>
<evidence type="ECO:0000256" key="1">
    <source>
        <dbReference type="SAM" id="MobiDB-lite"/>
    </source>
</evidence>
<keyword evidence="3" id="KW-1185">Reference proteome</keyword>
<evidence type="ECO:0000313" key="3">
    <source>
        <dbReference type="Proteomes" id="UP001164746"/>
    </source>
</evidence>
<feature type="region of interest" description="Disordered" evidence="1">
    <location>
        <begin position="139"/>
        <end position="159"/>
    </location>
</feature>
<evidence type="ECO:0000313" key="2">
    <source>
        <dbReference type="EMBL" id="WAR29101.1"/>
    </source>
</evidence>
<proteinExistence type="predicted"/>
<gene>
    <name evidence="2" type="ORF">MAR_002669</name>
</gene>
<reference evidence="2" key="1">
    <citation type="submission" date="2022-11" db="EMBL/GenBank/DDBJ databases">
        <title>Centuries of genome instability and evolution in soft-shell clam transmissible cancer (bioRxiv).</title>
        <authorList>
            <person name="Hart S.F.M."/>
            <person name="Yonemitsu M.A."/>
            <person name="Giersch R.M."/>
            <person name="Beal B.F."/>
            <person name="Arriagada G."/>
            <person name="Davis B.W."/>
            <person name="Ostrander E.A."/>
            <person name="Goff S.P."/>
            <person name="Metzger M.J."/>
        </authorList>
    </citation>
    <scope>NUCLEOTIDE SEQUENCE</scope>
    <source>
        <strain evidence="2">MELC-2E11</strain>
        <tissue evidence="2">Siphon/mantle</tissue>
    </source>
</reference>
<organism evidence="2 3">
    <name type="scientific">Mya arenaria</name>
    <name type="common">Soft-shell clam</name>
    <dbReference type="NCBI Taxonomy" id="6604"/>
    <lineage>
        <taxon>Eukaryota</taxon>
        <taxon>Metazoa</taxon>
        <taxon>Spiralia</taxon>
        <taxon>Lophotrochozoa</taxon>
        <taxon>Mollusca</taxon>
        <taxon>Bivalvia</taxon>
        <taxon>Autobranchia</taxon>
        <taxon>Heteroconchia</taxon>
        <taxon>Euheterodonta</taxon>
        <taxon>Imparidentia</taxon>
        <taxon>Neoheterodontei</taxon>
        <taxon>Myida</taxon>
        <taxon>Myoidea</taxon>
        <taxon>Myidae</taxon>
        <taxon>Mya</taxon>
    </lineage>
</organism>
<sequence length="399" mass="46147">MATTQYTRIPVEEAFSKTWKPATTIISKEELKEAESNEYYRETSDDSVDGSENIRNDLNGNIEIVKRLHPSMPDIRIHSETVETQTNDKVTAKQQSVGFRTPQKLHSEYSQRLQALSADLHKSSSDTFLSEKSDWMLAERSNSRSPPSPALGSRSPRVTASPSIYASTNVFNFSPERTEMYQAELESETRRVKKRLFEEISHGSSDLPQSYLSEISSPSYHHRDTLLSLRQRSSRDLAALESLARDARDAREPETHHYLGSPSFRNKLSSFLNDSESFRAKRRIDLDDEYVSTPKRLKTDLEREMGYRYLHQLESDMCGVRHKLVKQEQEVFKQVHCTCAIMEKQFLEMAESAYRSVRRIDASPRGFEQFRKELIQTNEVMKDSLDVLKNIKSFCEHKR</sequence>